<feature type="domain" description="Aminoacyl-transfer RNA synthetases class-II family profile" evidence="12">
    <location>
        <begin position="1"/>
        <end position="384"/>
    </location>
</feature>
<evidence type="ECO:0000256" key="11">
    <source>
        <dbReference type="SAM" id="MobiDB-lite"/>
    </source>
</evidence>
<evidence type="ECO:0000256" key="5">
    <source>
        <dbReference type="ARBA" id="ARBA00022741"/>
    </source>
</evidence>
<feature type="region of interest" description="Disordered" evidence="11">
    <location>
        <begin position="1"/>
        <end position="20"/>
    </location>
</feature>
<evidence type="ECO:0000256" key="10">
    <source>
        <dbReference type="HAMAP-Rule" id="MF_00127"/>
    </source>
</evidence>
<dbReference type="HAMAP" id="MF_00127">
    <property type="entry name" value="His_tRNA_synth"/>
    <property type="match status" value="1"/>
</dbReference>
<dbReference type="CDD" id="cd00859">
    <property type="entry name" value="HisRS_anticodon"/>
    <property type="match status" value="1"/>
</dbReference>
<keyword evidence="5 10" id="KW-0547">Nucleotide-binding</keyword>
<dbReference type="Proteomes" id="UP001149822">
    <property type="component" value="Unassembled WGS sequence"/>
</dbReference>
<dbReference type="NCBIfam" id="TIGR00442">
    <property type="entry name" value="hisS"/>
    <property type="match status" value="1"/>
</dbReference>
<evidence type="ECO:0000313" key="13">
    <source>
        <dbReference type="EMBL" id="MCZ0962719.1"/>
    </source>
</evidence>
<dbReference type="EC" id="6.1.1.21" evidence="10"/>
<protein>
    <recommendedName>
        <fullName evidence="10">Histidine--tRNA ligase</fullName>
        <ecNumber evidence="10">6.1.1.21</ecNumber>
    </recommendedName>
    <alternativeName>
        <fullName evidence="10">Histidyl-tRNA synthetase</fullName>
        <shortName evidence="10">HisRS</shortName>
    </alternativeName>
</protein>
<dbReference type="SUPFAM" id="SSF52954">
    <property type="entry name" value="Class II aaRS ABD-related"/>
    <property type="match status" value="1"/>
</dbReference>
<dbReference type="Pfam" id="PF03129">
    <property type="entry name" value="HGTP_anticodon"/>
    <property type="match status" value="1"/>
</dbReference>
<name>A0ABT4J6G7_9RHOB</name>
<evidence type="ECO:0000256" key="1">
    <source>
        <dbReference type="ARBA" id="ARBA00008226"/>
    </source>
</evidence>
<dbReference type="InterPro" id="IPR041715">
    <property type="entry name" value="HisRS-like_core"/>
</dbReference>
<sequence>MAKDQKKQPRPKAETPKGFRDYFGADVTERKAMLDRIAEIYHRHGFDPLETSAVETVEALGKFLPDVDRPNAGVFAWQEEAVPGGGSGDWLALRYDLTAPLARVAAQFRNDLPSPYRRYAMGPVWRNEKPGPGRFRQFYQCDADTVGSASVAADAEICAMLADALEAVGIARGDYLVRINNRKVLNGVLEAAEVRADQADDVLRQIDKFDKVGRDGVLALLTTGRKDDSGAMIEGVGLTGAQAQPVLAFLTSKGADNAETLANLRAAVGTSAIGAEGVDELAEIAGMLAATGAAEDRVVIDPSVVRGLGYYTGPVFEAELTFEILDEKGRKRQFGSVAGGGRYDGLVERFTGQKVPATGVSIGVDRLLAALRAKGLAGTQAQGPVVVTVMDRDRMADYQAMASELRAAGIRAEVYLGNPKNFGNQLKYADKRGAPVAIIQGGDEAARGVVQVKDLVLGARIAAEASLDEWKAQPAQTEVSRADLVAEVRRILS</sequence>
<evidence type="ECO:0000256" key="7">
    <source>
        <dbReference type="ARBA" id="ARBA00022917"/>
    </source>
</evidence>
<organism evidence="13 14">
    <name type="scientific">Paracoccus benzoatiresistens</name>
    <dbReference type="NCBI Taxonomy" id="2997341"/>
    <lineage>
        <taxon>Bacteria</taxon>
        <taxon>Pseudomonadati</taxon>
        <taxon>Pseudomonadota</taxon>
        <taxon>Alphaproteobacteria</taxon>
        <taxon>Rhodobacterales</taxon>
        <taxon>Paracoccaceae</taxon>
        <taxon>Paracoccus</taxon>
    </lineage>
</organism>
<dbReference type="InterPro" id="IPR033656">
    <property type="entry name" value="HisRS_anticodon"/>
</dbReference>
<dbReference type="InterPro" id="IPR015807">
    <property type="entry name" value="His-tRNA-ligase"/>
</dbReference>
<comment type="catalytic activity">
    <reaction evidence="9 10">
        <text>tRNA(His) + L-histidine + ATP = L-histidyl-tRNA(His) + AMP + diphosphate + H(+)</text>
        <dbReference type="Rhea" id="RHEA:17313"/>
        <dbReference type="Rhea" id="RHEA-COMP:9665"/>
        <dbReference type="Rhea" id="RHEA-COMP:9689"/>
        <dbReference type="ChEBI" id="CHEBI:15378"/>
        <dbReference type="ChEBI" id="CHEBI:30616"/>
        <dbReference type="ChEBI" id="CHEBI:33019"/>
        <dbReference type="ChEBI" id="CHEBI:57595"/>
        <dbReference type="ChEBI" id="CHEBI:78442"/>
        <dbReference type="ChEBI" id="CHEBI:78527"/>
        <dbReference type="ChEBI" id="CHEBI:456215"/>
        <dbReference type="EC" id="6.1.1.21"/>
    </reaction>
</comment>
<keyword evidence="14" id="KW-1185">Reference proteome</keyword>
<dbReference type="InterPro" id="IPR004154">
    <property type="entry name" value="Anticodon-bd"/>
</dbReference>
<evidence type="ECO:0000256" key="3">
    <source>
        <dbReference type="ARBA" id="ARBA00022490"/>
    </source>
</evidence>
<dbReference type="InterPro" id="IPR045864">
    <property type="entry name" value="aa-tRNA-synth_II/BPL/LPL"/>
</dbReference>
<keyword evidence="7 10" id="KW-0648">Protein biosynthesis</keyword>
<dbReference type="PIRSF" id="PIRSF001549">
    <property type="entry name" value="His-tRNA_synth"/>
    <property type="match status" value="1"/>
</dbReference>
<dbReference type="Pfam" id="PF13393">
    <property type="entry name" value="tRNA-synt_His"/>
    <property type="match status" value="1"/>
</dbReference>
<evidence type="ECO:0000256" key="9">
    <source>
        <dbReference type="ARBA" id="ARBA00047639"/>
    </source>
</evidence>
<dbReference type="GO" id="GO:0004821">
    <property type="term" value="F:histidine-tRNA ligase activity"/>
    <property type="evidence" value="ECO:0007669"/>
    <property type="project" value="UniProtKB-EC"/>
</dbReference>
<evidence type="ECO:0000259" key="12">
    <source>
        <dbReference type="PROSITE" id="PS50862"/>
    </source>
</evidence>
<dbReference type="PANTHER" id="PTHR11476:SF7">
    <property type="entry name" value="HISTIDINE--TRNA LIGASE"/>
    <property type="match status" value="1"/>
</dbReference>
<evidence type="ECO:0000256" key="2">
    <source>
        <dbReference type="ARBA" id="ARBA00011738"/>
    </source>
</evidence>
<comment type="caution">
    <text evidence="13">The sequence shown here is derived from an EMBL/GenBank/DDBJ whole genome shotgun (WGS) entry which is preliminary data.</text>
</comment>
<evidence type="ECO:0000256" key="6">
    <source>
        <dbReference type="ARBA" id="ARBA00022840"/>
    </source>
</evidence>
<evidence type="ECO:0000256" key="8">
    <source>
        <dbReference type="ARBA" id="ARBA00023146"/>
    </source>
</evidence>
<keyword evidence="4 10" id="KW-0436">Ligase</keyword>
<accession>A0ABT4J6G7</accession>
<dbReference type="Gene3D" id="3.30.930.10">
    <property type="entry name" value="Bira Bifunctional Protein, Domain 2"/>
    <property type="match status" value="1"/>
</dbReference>
<dbReference type="InterPro" id="IPR006195">
    <property type="entry name" value="aa-tRNA-synth_II"/>
</dbReference>
<dbReference type="SUPFAM" id="SSF55681">
    <property type="entry name" value="Class II aaRS and biotin synthetases"/>
    <property type="match status" value="1"/>
</dbReference>
<dbReference type="EMBL" id="JAPTYD010000021">
    <property type="protein sequence ID" value="MCZ0962719.1"/>
    <property type="molecule type" value="Genomic_DNA"/>
</dbReference>
<dbReference type="RefSeq" id="WP_268942767.1">
    <property type="nucleotide sequence ID" value="NZ_JAPTYD010000021.1"/>
</dbReference>
<gene>
    <name evidence="10 13" type="primary">hisS</name>
    <name evidence="13" type="ORF">OU682_13945</name>
</gene>
<dbReference type="CDD" id="cd00773">
    <property type="entry name" value="HisRS-like_core"/>
    <property type="match status" value="1"/>
</dbReference>
<dbReference type="Gene3D" id="3.40.50.800">
    <property type="entry name" value="Anticodon-binding domain"/>
    <property type="match status" value="1"/>
</dbReference>
<keyword evidence="8 10" id="KW-0030">Aminoacyl-tRNA synthetase</keyword>
<comment type="subunit">
    <text evidence="2 10">Homodimer.</text>
</comment>
<keyword evidence="3 10" id="KW-0963">Cytoplasm</keyword>
<keyword evidence="6 10" id="KW-0067">ATP-binding</keyword>
<evidence type="ECO:0000256" key="4">
    <source>
        <dbReference type="ARBA" id="ARBA00022598"/>
    </source>
</evidence>
<dbReference type="InterPro" id="IPR004516">
    <property type="entry name" value="HisRS/HisZ"/>
</dbReference>
<comment type="subcellular location">
    <subcellularLocation>
        <location evidence="10">Cytoplasm</location>
    </subcellularLocation>
</comment>
<dbReference type="InterPro" id="IPR036621">
    <property type="entry name" value="Anticodon-bd_dom_sf"/>
</dbReference>
<dbReference type="PANTHER" id="PTHR11476">
    <property type="entry name" value="HISTIDYL-TRNA SYNTHETASE"/>
    <property type="match status" value="1"/>
</dbReference>
<dbReference type="PROSITE" id="PS50862">
    <property type="entry name" value="AA_TRNA_LIGASE_II"/>
    <property type="match status" value="1"/>
</dbReference>
<reference evidence="13" key="1">
    <citation type="submission" date="2022-12" db="EMBL/GenBank/DDBJ databases">
        <title>Paracoccus sp. EF6 isolated from a lake water.</title>
        <authorList>
            <person name="Liu H."/>
        </authorList>
    </citation>
    <scope>NUCLEOTIDE SEQUENCE</scope>
    <source>
        <strain evidence="13">EF6</strain>
    </source>
</reference>
<comment type="similarity">
    <text evidence="1 10">Belongs to the class-II aminoacyl-tRNA synthetase family.</text>
</comment>
<evidence type="ECO:0000313" key="14">
    <source>
        <dbReference type="Proteomes" id="UP001149822"/>
    </source>
</evidence>
<proteinExistence type="inferred from homology"/>